<protein>
    <recommendedName>
        <fullName evidence="3">Methyltransferase-domain-containing protein</fullName>
    </recommendedName>
</protein>
<dbReference type="OrthoDB" id="407325at2759"/>
<dbReference type="Pfam" id="PF10294">
    <property type="entry name" value="Methyltransf_16"/>
    <property type="match status" value="1"/>
</dbReference>
<dbReference type="PANTHER" id="PTHR14614">
    <property type="entry name" value="HEPATOCELLULAR CARCINOMA-ASSOCIATED ANTIGEN"/>
    <property type="match status" value="1"/>
</dbReference>
<proteinExistence type="predicted"/>
<dbReference type="Gene3D" id="3.40.50.150">
    <property type="entry name" value="Vaccinia Virus protein VP39"/>
    <property type="match status" value="1"/>
</dbReference>
<reference evidence="1 2" key="1">
    <citation type="submission" date="2016-07" db="EMBL/GenBank/DDBJ databases">
        <title>Pervasive Adenine N6-methylation of Active Genes in Fungi.</title>
        <authorList>
            <consortium name="DOE Joint Genome Institute"/>
            <person name="Mondo S.J."/>
            <person name="Dannebaum R.O."/>
            <person name="Kuo R.C."/>
            <person name="Labutti K."/>
            <person name="Haridas S."/>
            <person name="Kuo A."/>
            <person name="Salamov A."/>
            <person name="Ahrendt S.R."/>
            <person name="Lipzen A."/>
            <person name="Sullivan W."/>
            <person name="Andreopoulos W.B."/>
            <person name="Clum A."/>
            <person name="Lindquist E."/>
            <person name="Daum C."/>
            <person name="Ramamoorthy G.K."/>
            <person name="Gryganskyi A."/>
            <person name="Culley D."/>
            <person name="Magnuson J.K."/>
            <person name="James T.Y."/>
            <person name="O'Malley M.A."/>
            <person name="Stajich J.E."/>
            <person name="Spatafora J.W."/>
            <person name="Visel A."/>
            <person name="Grigoriev I.V."/>
        </authorList>
    </citation>
    <scope>NUCLEOTIDE SEQUENCE [LARGE SCALE GENOMIC DNA]</scope>
    <source>
        <strain evidence="1 2">PL171</strain>
    </source>
</reference>
<name>A0A1Y2I3X0_9FUNG</name>
<dbReference type="Proteomes" id="UP000193411">
    <property type="component" value="Unassembled WGS sequence"/>
</dbReference>
<dbReference type="InterPro" id="IPR019410">
    <property type="entry name" value="Methyltransf_16"/>
</dbReference>
<evidence type="ECO:0008006" key="3">
    <source>
        <dbReference type="Google" id="ProtNLM"/>
    </source>
</evidence>
<gene>
    <name evidence="1" type="ORF">BCR44DRAFT_36531</name>
</gene>
<feature type="non-terminal residue" evidence="1">
    <location>
        <position position="337"/>
    </location>
</feature>
<sequence>MTTLTFHTYPLPYAAAAASATAAALSSSTPPIPHLIVAAQGEDSDDDGFDPNFFDQDYSIAAQTAFSVWEGAAFLLQFLQRTHSQGQGVSVAASLRQLLRLDDPSASDRHRTRVVELGSGTGAAGIGLAMLGAEVLCTDIKSVTGNICDNIQRNASSAAGVSHDATADWLGDMATHVGHGYAAAQPLNWMVPLTSQRTPLDPCSARVVLATETTWLRELVEPFVGCASELLASAYPSPPSSTPTPPLAEVDHDSMPQITRHLLTAQPDRKFLLWVYKERGTEASQTFTTWPLVKSEFERRGCRVVTVHREQSGEDEGQWVRVNVVVKSQDGDDQVQW</sequence>
<dbReference type="STRING" id="765915.A0A1Y2I3X0"/>
<keyword evidence="2" id="KW-1185">Reference proteome</keyword>
<evidence type="ECO:0000313" key="1">
    <source>
        <dbReference type="EMBL" id="ORZ40663.1"/>
    </source>
</evidence>
<evidence type="ECO:0000313" key="2">
    <source>
        <dbReference type="Proteomes" id="UP000193411"/>
    </source>
</evidence>
<accession>A0A1Y2I3X0</accession>
<dbReference type="PANTHER" id="PTHR14614:SF157">
    <property type="entry name" value="METHYLTRANSFERASE TYPE 12 DOMAIN-CONTAINING PROTEIN"/>
    <property type="match status" value="1"/>
</dbReference>
<dbReference type="AlphaFoldDB" id="A0A1Y2I3X0"/>
<organism evidence="1 2">
    <name type="scientific">Catenaria anguillulae PL171</name>
    <dbReference type="NCBI Taxonomy" id="765915"/>
    <lineage>
        <taxon>Eukaryota</taxon>
        <taxon>Fungi</taxon>
        <taxon>Fungi incertae sedis</taxon>
        <taxon>Blastocladiomycota</taxon>
        <taxon>Blastocladiomycetes</taxon>
        <taxon>Blastocladiales</taxon>
        <taxon>Catenariaceae</taxon>
        <taxon>Catenaria</taxon>
    </lineage>
</organism>
<dbReference type="EMBL" id="MCFL01000002">
    <property type="protein sequence ID" value="ORZ40663.1"/>
    <property type="molecule type" value="Genomic_DNA"/>
</dbReference>
<comment type="caution">
    <text evidence="1">The sequence shown here is derived from an EMBL/GenBank/DDBJ whole genome shotgun (WGS) entry which is preliminary data.</text>
</comment>
<dbReference type="InterPro" id="IPR029063">
    <property type="entry name" value="SAM-dependent_MTases_sf"/>
</dbReference>
<dbReference type="SUPFAM" id="SSF53335">
    <property type="entry name" value="S-adenosyl-L-methionine-dependent methyltransferases"/>
    <property type="match status" value="2"/>
</dbReference>